<reference evidence="1" key="1">
    <citation type="submission" date="2022-03" db="EMBL/GenBank/DDBJ databases">
        <authorList>
            <person name="Lindestad O."/>
        </authorList>
    </citation>
    <scope>NUCLEOTIDE SEQUENCE</scope>
</reference>
<protein>
    <submittedName>
        <fullName evidence="1">Jg22962 protein</fullName>
    </submittedName>
</protein>
<dbReference type="Proteomes" id="UP000838756">
    <property type="component" value="Unassembled WGS sequence"/>
</dbReference>
<sequence length="95" mass="10696">MNADKTKLVFNEYVIPKSITVDNVSIEVVQECNYLGQIIKLGRKNFDKEADRRIPLGCAAFGKLRQDFDSPIPQCLKTKVDNECVLPVTTYGAEM</sequence>
<proteinExistence type="predicted"/>
<organism evidence="1 2">
    <name type="scientific">Pararge aegeria aegeria</name>
    <dbReference type="NCBI Taxonomy" id="348720"/>
    <lineage>
        <taxon>Eukaryota</taxon>
        <taxon>Metazoa</taxon>
        <taxon>Ecdysozoa</taxon>
        <taxon>Arthropoda</taxon>
        <taxon>Hexapoda</taxon>
        <taxon>Insecta</taxon>
        <taxon>Pterygota</taxon>
        <taxon>Neoptera</taxon>
        <taxon>Endopterygota</taxon>
        <taxon>Lepidoptera</taxon>
        <taxon>Glossata</taxon>
        <taxon>Ditrysia</taxon>
        <taxon>Papilionoidea</taxon>
        <taxon>Nymphalidae</taxon>
        <taxon>Satyrinae</taxon>
        <taxon>Satyrini</taxon>
        <taxon>Parargina</taxon>
        <taxon>Pararge</taxon>
    </lineage>
</organism>
<evidence type="ECO:0000313" key="1">
    <source>
        <dbReference type="EMBL" id="CAH2209093.1"/>
    </source>
</evidence>
<dbReference type="OrthoDB" id="407509at2759"/>
<dbReference type="AlphaFoldDB" id="A0A8S4QHK5"/>
<gene>
    <name evidence="1" type="primary">jg22962</name>
    <name evidence="1" type="ORF">PAEG_LOCUS1495</name>
</gene>
<feature type="non-terminal residue" evidence="1">
    <location>
        <position position="95"/>
    </location>
</feature>
<name>A0A8S4QHK5_9NEOP</name>
<dbReference type="EMBL" id="CAKXAJ010005268">
    <property type="protein sequence ID" value="CAH2209093.1"/>
    <property type="molecule type" value="Genomic_DNA"/>
</dbReference>
<comment type="caution">
    <text evidence="1">The sequence shown here is derived from an EMBL/GenBank/DDBJ whole genome shotgun (WGS) entry which is preliminary data.</text>
</comment>
<keyword evidence="2" id="KW-1185">Reference proteome</keyword>
<accession>A0A8S4QHK5</accession>
<evidence type="ECO:0000313" key="2">
    <source>
        <dbReference type="Proteomes" id="UP000838756"/>
    </source>
</evidence>